<reference evidence="2 3" key="1">
    <citation type="submission" date="2019-06" db="EMBL/GenBank/DDBJ databases">
        <title>Genomic Encyclopedia of Type Strains, Phase IV (KMG-V): Genome sequencing to study the core and pangenomes of soil and plant-associated prokaryotes.</title>
        <authorList>
            <person name="Whitman W."/>
        </authorList>
    </citation>
    <scope>NUCLEOTIDE SEQUENCE [LARGE SCALE GENOMIC DNA]</scope>
    <source>
        <strain evidence="2 3">BR 11622</strain>
    </source>
</reference>
<dbReference type="InterPro" id="IPR038461">
    <property type="entry name" value="Schlafen_AlbA_2_dom_sf"/>
</dbReference>
<name>A0A560HG56_9PROT</name>
<dbReference type="InterPro" id="IPR038475">
    <property type="entry name" value="RecG_C_sf"/>
</dbReference>
<dbReference type="PANTHER" id="PTHR30595">
    <property type="entry name" value="GLPR-RELATED TRANSCRIPTIONAL REPRESSOR"/>
    <property type="match status" value="1"/>
</dbReference>
<proteinExistence type="predicted"/>
<protein>
    <submittedName>
        <fullName evidence="2">ATP-dependent DNA helicase RecG</fullName>
    </submittedName>
</protein>
<dbReference type="InterPro" id="IPR007421">
    <property type="entry name" value="Schlafen_AlbA_2_dom"/>
</dbReference>
<keyword evidence="2" id="KW-0347">Helicase</keyword>
<keyword evidence="2" id="KW-0547">Nucleotide-binding</keyword>
<dbReference type="EMBL" id="VITR01000002">
    <property type="protein sequence ID" value="TWB45427.1"/>
    <property type="molecule type" value="Genomic_DNA"/>
</dbReference>
<dbReference type="AlphaFoldDB" id="A0A560HG56"/>
<keyword evidence="2" id="KW-0378">Hydrolase</keyword>
<gene>
    <name evidence="2" type="ORF">FBZ90_102385</name>
</gene>
<dbReference type="Pfam" id="PF04326">
    <property type="entry name" value="SLFN_AlbA_2"/>
    <property type="match status" value="1"/>
</dbReference>
<dbReference type="Gene3D" id="3.30.565.60">
    <property type="match status" value="1"/>
</dbReference>
<dbReference type="PANTHER" id="PTHR30595:SF6">
    <property type="entry name" value="SCHLAFEN ALBA-2 DOMAIN-CONTAINING PROTEIN"/>
    <property type="match status" value="1"/>
</dbReference>
<dbReference type="Proteomes" id="UP000315751">
    <property type="component" value="Unassembled WGS sequence"/>
</dbReference>
<evidence type="ECO:0000313" key="3">
    <source>
        <dbReference type="Proteomes" id="UP000315751"/>
    </source>
</evidence>
<keyword evidence="3" id="KW-1185">Reference proteome</keyword>
<accession>A0A560HG56</accession>
<evidence type="ECO:0000313" key="2">
    <source>
        <dbReference type="EMBL" id="TWB45427.1"/>
    </source>
</evidence>
<sequence length="395" mass="43396">MLDAETLLALFRNLEADNVERTSTATDKSKIGRAICAFANDLADRRQPGVLFIGQKDDGSCAGLDITDEILKNLSAFRSDGNIQPLPQLSVDRKILDGCTVAVVEVQPSDNPPVKFDGRVCIRVGPRRGFATAEEERRLTEKRRWGALPFDQHGASGASIDDLNLLTFREEILPSMVAPEVLEENHRQQDDQMRALRLLTPNGTPTNGAVLLLGKDPRQWLPGAYMQFVRIAGTNLTDPIRDQKEVSGTLASQIRQIEEIISAHIAVALDPTAARSTPSPDYPIVALREFVRNALIHRNYEGTAAPVRLHWYDDRIEILSPGGPYGMVTIETFGQPGATDYRNPMIAEAAKSMGFVHRFGSGIARAREALKTNGNPAPQFIVQPAHILAIVRPKA</sequence>
<evidence type="ECO:0000259" key="1">
    <source>
        <dbReference type="Pfam" id="PF04326"/>
    </source>
</evidence>
<feature type="domain" description="Schlafen AlbA-2" evidence="1">
    <location>
        <begin position="15"/>
        <end position="126"/>
    </location>
</feature>
<comment type="caution">
    <text evidence="2">The sequence shown here is derived from an EMBL/GenBank/DDBJ whole genome shotgun (WGS) entry which is preliminary data.</text>
</comment>
<dbReference type="Gene3D" id="3.30.950.30">
    <property type="entry name" value="Schlafen, AAA domain"/>
    <property type="match status" value="1"/>
</dbReference>
<organism evidence="2 3">
    <name type="scientific">Nitrospirillum amazonense</name>
    <dbReference type="NCBI Taxonomy" id="28077"/>
    <lineage>
        <taxon>Bacteria</taxon>
        <taxon>Pseudomonadati</taxon>
        <taxon>Pseudomonadota</taxon>
        <taxon>Alphaproteobacteria</taxon>
        <taxon>Rhodospirillales</taxon>
        <taxon>Azospirillaceae</taxon>
        <taxon>Nitrospirillum</taxon>
    </lineage>
</organism>
<keyword evidence="2" id="KW-0067">ATP-binding</keyword>
<dbReference type="Pfam" id="PF13749">
    <property type="entry name" value="HATPase_c_4"/>
    <property type="match status" value="1"/>
</dbReference>
<dbReference type="GO" id="GO:0004386">
    <property type="term" value="F:helicase activity"/>
    <property type="evidence" value="ECO:0007669"/>
    <property type="project" value="UniProtKB-KW"/>
</dbReference>